<evidence type="ECO:0000313" key="1">
    <source>
        <dbReference type="EMBL" id="BCY26437.1"/>
    </source>
</evidence>
<organism evidence="1 2">
    <name type="scientific">Cutibacterium modestum</name>
    <dbReference type="NCBI Taxonomy" id="2559073"/>
    <lineage>
        <taxon>Bacteria</taxon>
        <taxon>Bacillati</taxon>
        <taxon>Actinomycetota</taxon>
        <taxon>Actinomycetes</taxon>
        <taxon>Propionibacteriales</taxon>
        <taxon>Propionibacteriaceae</taxon>
        <taxon>Cutibacterium</taxon>
    </lineage>
</organism>
<accession>A0AAD1NVX2</accession>
<dbReference type="AlphaFoldDB" id="A0AAD1NVX2"/>
<evidence type="ECO:0000313" key="2">
    <source>
        <dbReference type="Proteomes" id="UP000825072"/>
    </source>
</evidence>
<name>A0AAD1NVX2_9ACTN</name>
<protein>
    <submittedName>
        <fullName evidence="1">Uncharacterized protein</fullName>
    </submittedName>
</protein>
<gene>
    <name evidence="1" type="ORF">KB1_24270</name>
</gene>
<reference evidence="1" key="1">
    <citation type="submission" date="2021-06" db="EMBL/GenBank/DDBJ databases">
        <title>Genome sequence of Cutibacterium modestum strain KB17-24694.</title>
        <authorList>
            <person name="Dekio I."/>
            <person name="Asahina A."/>
            <person name="Nishida M."/>
        </authorList>
    </citation>
    <scope>NUCLEOTIDE SEQUENCE</scope>
    <source>
        <strain evidence="1">KB17-24694</strain>
    </source>
</reference>
<dbReference type="Proteomes" id="UP000825072">
    <property type="component" value="Chromosome 1"/>
</dbReference>
<proteinExistence type="predicted"/>
<dbReference type="EMBL" id="AP024747">
    <property type="protein sequence ID" value="BCY26437.1"/>
    <property type="molecule type" value="Genomic_DNA"/>
</dbReference>
<sequence length="136" mass="15177">MGTMHCREAMVARNIPFPATVSNRALMGRGSDSFANLVRNPTPRGRKIVSRSGEKLGRLTKEEISYYDTTSLLWQRFAISSLSMSRLKPLRMWATLPRSNLVLVLLRAAEFFEGTDALDVEIDTSVVSASRSQKAI</sequence>